<dbReference type="InterPro" id="IPR003661">
    <property type="entry name" value="HisK_dim/P_dom"/>
</dbReference>
<dbReference type="InterPro" id="IPR004358">
    <property type="entry name" value="Sig_transdc_His_kin-like_C"/>
</dbReference>
<evidence type="ECO:0000256" key="4">
    <source>
        <dbReference type="ARBA" id="ARBA00022679"/>
    </source>
</evidence>
<dbReference type="InterPro" id="IPR036890">
    <property type="entry name" value="HATPase_C_sf"/>
</dbReference>
<dbReference type="Pfam" id="PF02518">
    <property type="entry name" value="HATPase_c"/>
    <property type="match status" value="1"/>
</dbReference>
<reference evidence="10" key="1">
    <citation type="submission" date="2021-12" db="EMBL/GenBank/DDBJ databases">
        <title>Novel species in genus Dyadobacter.</title>
        <authorList>
            <person name="Ma C."/>
        </authorList>
    </citation>
    <scope>NUCLEOTIDE SEQUENCE</scope>
    <source>
        <strain evidence="10">CY399</strain>
    </source>
</reference>
<dbReference type="Gene3D" id="1.10.287.130">
    <property type="match status" value="1"/>
</dbReference>
<evidence type="ECO:0000313" key="10">
    <source>
        <dbReference type="EMBL" id="MCF0041488.1"/>
    </source>
</evidence>
<evidence type="ECO:0000256" key="7">
    <source>
        <dbReference type="SAM" id="Phobius"/>
    </source>
</evidence>
<evidence type="ECO:0000256" key="2">
    <source>
        <dbReference type="ARBA" id="ARBA00012438"/>
    </source>
</evidence>
<keyword evidence="5" id="KW-0418">Kinase</keyword>
<comment type="caution">
    <text evidence="10">The sequence shown here is derived from an EMBL/GenBank/DDBJ whole genome shotgun (WGS) entry which is preliminary data.</text>
</comment>
<feature type="domain" description="Histidine kinase" evidence="8">
    <location>
        <begin position="337"/>
        <end position="560"/>
    </location>
</feature>
<accession>A0A9X1PCN0</accession>
<dbReference type="PROSITE" id="PS50110">
    <property type="entry name" value="RESPONSE_REGULATORY"/>
    <property type="match status" value="1"/>
</dbReference>
<dbReference type="SMART" id="SM00388">
    <property type="entry name" value="HisKA"/>
    <property type="match status" value="1"/>
</dbReference>
<dbReference type="InterPro" id="IPR001789">
    <property type="entry name" value="Sig_transdc_resp-reg_receiver"/>
</dbReference>
<evidence type="ECO:0000259" key="9">
    <source>
        <dbReference type="PROSITE" id="PS50110"/>
    </source>
</evidence>
<keyword evidence="4" id="KW-0808">Transferase</keyword>
<comment type="catalytic activity">
    <reaction evidence="1">
        <text>ATP + protein L-histidine = ADP + protein N-phospho-L-histidine.</text>
        <dbReference type="EC" id="2.7.13.3"/>
    </reaction>
</comment>
<sequence length="706" mass="79041">MNNVKPTASRATFAWTALLTILLAAFAFATLLTYSKSEAIKSNVQVLQVEKDNYLRIDTCIAILYAAENNSRFFVVTRDSAYITAYTRQLQAVIRILDRYQAEQESSGRSLSRLVSEKRLKDQEFIELRLMVDSLLSFSLNNFNVKISSSKRPAQKVHTSVQAQRMDSVILPEKKSKRKLVKRLMDAIRDIDSADTRILKTHQTTVLNQDSVELYLEPRSVQDPVPIQKAHRDLSLAEQKLLTINGVLFANLQKAMQELKSQEQFEIKTLRTSLLASTQAKSEEMSLLMWTSVVLVSMLAIVIVFNLVKLYRKDTTILAFADVTAKASQRKGEFLAQATHEFRTPLNAIIGFSNLIDTETLGHDQQVNFASIKTASQMMLTLVNEILDFSKFESANITLSEEPFRPVALVEEAVSILSVLAKEKRIVLLTQFDLNSGLTLVGDHFRIKQIVINLISNAIKFTPEQGTIMVRLRIESQNRDKGTLLFSVKDSGVGIAKEHLDSIFEDFTQISNVDNKVRQAGTGLGLAICKRIVDLYAGQIKVESSLGQGSDFTVRIPLAISETGSITSPSSESKPDKTAILKNKKLLIADDTKMNLLLISRIMDKLGASYDLAENGQIAFEMFKANTYDLVITDIAMPIMDGIELTKQIRHYHISEKAGIPVIGFTGYMDEDNLSQFRAAGMNEILPKPFDENYFIALLGQVIRTD</sequence>
<keyword evidence="3 6" id="KW-0597">Phosphoprotein</keyword>
<dbReference type="InterPro" id="IPR005467">
    <property type="entry name" value="His_kinase_dom"/>
</dbReference>
<gene>
    <name evidence="10" type="ORF">LXM24_15390</name>
</gene>
<dbReference type="GO" id="GO:0005524">
    <property type="term" value="F:ATP binding"/>
    <property type="evidence" value="ECO:0007669"/>
    <property type="project" value="UniProtKB-KW"/>
</dbReference>
<dbReference type="Proteomes" id="UP001139700">
    <property type="component" value="Unassembled WGS sequence"/>
</dbReference>
<dbReference type="PROSITE" id="PS50109">
    <property type="entry name" value="HIS_KIN"/>
    <property type="match status" value="1"/>
</dbReference>
<evidence type="ECO:0000256" key="3">
    <source>
        <dbReference type="ARBA" id="ARBA00022553"/>
    </source>
</evidence>
<dbReference type="FunFam" id="3.30.565.10:FF:000010">
    <property type="entry name" value="Sensor histidine kinase RcsC"/>
    <property type="match status" value="1"/>
</dbReference>
<keyword evidence="7" id="KW-1133">Transmembrane helix</keyword>
<dbReference type="Gene3D" id="3.30.565.10">
    <property type="entry name" value="Histidine kinase-like ATPase, C-terminal domain"/>
    <property type="match status" value="1"/>
</dbReference>
<dbReference type="PANTHER" id="PTHR43047">
    <property type="entry name" value="TWO-COMPONENT HISTIDINE PROTEIN KINASE"/>
    <property type="match status" value="1"/>
</dbReference>
<evidence type="ECO:0000259" key="8">
    <source>
        <dbReference type="PROSITE" id="PS50109"/>
    </source>
</evidence>
<dbReference type="SMART" id="SM00448">
    <property type="entry name" value="REC"/>
    <property type="match status" value="1"/>
</dbReference>
<keyword evidence="10" id="KW-0547">Nucleotide-binding</keyword>
<dbReference type="SUPFAM" id="SSF55874">
    <property type="entry name" value="ATPase domain of HSP90 chaperone/DNA topoisomerase II/histidine kinase"/>
    <property type="match status" value="1"/>
</dbReference>
<dbReference type="InterPro" id="IPR011006">
    <property type="entry name" value="CheY-like_superfamily"/>
</dbReference>
<keyword evidence="10" id="KW-0067">ATP-binding</keyword>
<protein>
    <recommendedName>
        <fullName evidence="2">histidine kinase</fullName>
        <ecNumber evidence="2">2.7.13.3</ecNumber>
    </recommendedName>
</protein>
<dbReference type="InterPro" id="IPR003594">
    <property type="entry name" value="HATPase_dom"/>
</dbReference>
<dbReference type="GO" id="GO:0000155">
    <property type="term" value="F:phosphorelay sensor kinase activity"/>
    <property type="evidence" value="ECO:0007669"/>
    <property type="project" value="InterPro"/>
</dbReference>
<evidence type="ECO:0000256" key="1">
    <source>
        <dbReference type="ARBA" id="ARBA00000085"/>
    </source>
</evidence>
<evidence type="ECO:0000313" key="11">
    <source>
        <dbReference type="Proteomes" id="UP001139700"/>
    </source>
</evidence>
<dbReference type="EMBL" id="JAJTTA010000002">
    <property type="protein sequence ID" value="MCF0041488.1"/>
    <property type="molecule type" value="Genomic_DNA"/>
</dbReference>
<organism evidence="10 11">
    <name type="scientific">Dyadobacter fanqingshengii</name>
    <dbReference type="NCBI Taxonomy" id="2906443"/>
    <lineage>
        <taxon>Bacteria</taxon>
        <taxon>Pseudomonadati</taxon>
        <taxon>Bacteroidota</taxon>
        <taxon>Cytophagia</taxon>
        <taxon>Cytophagales</taxon>
        <taxon>Spirosomataceae</taxon>
        <taxon>Dyadobacter</taxon>
    </lineage>
</organism>
<keyword evidence="7" id="KW-0472">Membrane</keyword>
<dbReference type="SUPFAM" id="SSF47384">
    <property type="entry name" value="Homodimeric domain of signal transducing histidine kinase"/>
    <property type="match status" value="1"/>
</dbReference>
<dbReference type="Gene3D" id="3.40.50.2300">
    <property type="match status" value="1"/>
</dbReference>
<evidence type="ECO:0000256" key="6">
    <source>
        <dbReference type="PROSITE-ProRule" id="PRU00169"/>
    </source>
</evidence>
<dbReference type="AlphaFoldDB" id="A0A9X1PCN0"/>
<dbReference type="CDD" id="cd00082">
    <property type="entry name" value="HisKA"/>
    <property type="match status" value="1"/>
</dbReference>
<dbReference type="PRINTS" id="PR00344">
    <property type="entry name" value="BCTRLSENSOR"/>
</dbReference>
<dbReference type="SMART" id="SM00387">
    <property type="entry name" value="HATPase_c"/>
    <property type="match status" value="1"/>
</dbReference>
<evidence type="ECO:0000256" key="5">
    <source>
        <dbReference type="ARBA" id="ARBA00022777"/>
    </source>
</evidence>
<dbReference type="RefSeq" id="WP_234614248.1">
    <property type="nucleotide sequence ID" value="NZ_CP098806.1"/>
</dbReference>
<dbReference type="InterPro" id="IPR036097">
    <property type="entry name" value="HisK_dim/P_sf"/>
</dbReference>
<dbReference type="SUPFAM" id="SSF52172">
    <property type="entry name" value="CheY-like"/>
    <property type="match status" value="1"/>
</dbReference>
<proteinExistence type="predicted"/>
<dbReference type="Pfam" id="PF00512">
    <property type="entry name" value="HisKA"/>
    <property type="match status" value="1"/>
</dbReference>
<dbReference type="CDD" id="cd16922">
    <property type="entry name" value="HATPase_EvgS-ArcB-TorS-like"/>
    <property type="match status" value="1"/>
</dbReference>
<name>A0A9X1PCN0_9BACT</name>
<keyword evidence="11" id="KW-1185">Reference proteome</keyword>
<feature type="transmembrane region" description="Helical" evidence="7">
    <location>
        <begin position="287"/>
        <end position="308"/>
    </location>
</feature>
<keyword evidence="7" id="KW-0812">Transmembrane</keyword>
<feature type="modified residue" description="4-aspartylphosphate" evidence="6">
    <location>
        <position position="634"/>
    </location>
</feature>
<dbReference type="EC" id="2.7.13.3" evidence="2"/>
<dbReference type="CDD" id="cd17546">
    <property type="entry name" value="REC_hyHK_CKI1_RcsC-like"/>
    <property type="match status" value="1"/>
</dbReference>
<dbReference type="Pfam" id="PF00072">
    <property type="entry name" value="Response_reg"/>
    <property type="match status" value="1"/>
</dbReference>
<feature type="domain" description="Response regulatory" evidence="9">
    <location>
        <begin position="585"/>
        <end position="703"/>
    </location>
</feature>